<gene>
    <name evidence="1" type="ORF">GGD40_000891</name>
</gene>
<name>A0A7Z0B6J7_9BURK</name>
<dbReference type="InterPro" id="IPR036388">
    <property type="entry name" value="WH-like_DNA-bd_sf"/>
</dbReference>
<reference evidence="1 2" key="1">
    <citation type="submission" date="2020-07" db="EMBL/GenBank/DDBJ databases">
        <title>Exploring microbial biodiversity for novel pathways involved in the catabolism of aromatic compounds derived from lignin.</title>
        <authorList>
            <person name="Elkins J."/>
        </authorList>
    </citation>
    <scope>NUCLEOTIDE SEQUENCE [LARGE SCALE GENOMIC DNA]</scope>
    <source>
        <strain evidence="1 2">H2C3C</strain>
    </source>
</reference>
<evidence type="ECO:0000313" key="1">
    <source>
        <dbReference type="EMBL" id="NYH21412.1"/>
    </source>
</evidence>
<evidence type="ECO:0000313" key="2">
    <source>
        <dbReference type="Proteomes" id="UP000540929"/>
    </source>
</evidence>
<protein>
    <recommendedName>
        <fullName evidence="3">Winged helix-turn-helix DNA-binding protein</fullName>
    </recommendedName>
</protein>
<dbReference type="Gene3D" id="1.10.10.10">
    <property type="entry name" value="Winged helix-like DNA-binding domain superfamily/Winged helix DNA-binding domain"/>
    <property type="match status" value="1"/>
</dbReference>
<dbReference type="SUPFAM" id="SSF46785">
    <property type="entry name" value="Winged helix' DNA-binding domain"/>
    <property type="match status" value="1"/>
</dbReference>
<dbReference type="InterPro" id="IPR036390">
    <property type="entry name" value="WH_DNA-bd_sf"/>
</dbReference>
<sequence>MEASFYSGRSGRRVAETQQDAFHALTVKDLSVKQRMVLDAFEHVRAHLTREDIAAITNLKLSSVCGRVRELLDADRLVVVGRRTETATGKPQQLLAVVVHG</sequence>
<evidence type="ECO:0008006" key="3">
    <source>
        <dbReference type="Google" id="ProtNLM"/>
    </source>
</evidence>
<dbReference type="AlphaFoldDB" id="A0A7Z0B6J7"/>
<proteinExistence type="predicted"/>
<organism evidence="1 2">
    <name type="scientific">Paraburkholderia bryophila</name>
    <dbReference type="NCBI Taxonomy" id="420952"/>
    <lineage>
        <taxon>Bacteria</taxon>
        <taxon>Pseudomonadati</taxon>
        <taxon>Pseudomonadota</taxon>
        <taxon>Betaproteobacteria</taxon>
        <taxon>Burkholderiales</taxon>
        <taxon>Burkholderiaceae</taxon>
        <taxon>Paraburkholderia</taxon>
    </lineage>
</organism>
<dbReference type="EMBL" id="JACCAS010000001">
    <property type="protein sequence ID" value="NYH21412.1"/>
    <property type="molecule type" value="Genomic_DNA"/>
</dbReference>
<dbReference type="RefSeq" id="WP_179742900.1">
    <property type="nucleotide sequence ID" value="NZ_JACCAS010000001.1"/>
</dbReference>
<dbReference type="Proteomes" id="UP000540929">
    <property type="component" value="Unassembled WGS sequence"/>
</dbReference>
<accession>A0A7Z0B6J7</accession>
<keyword evidence="2" id="KW-1185">Reference proteome</keyword>
<comment type="caution">
    <text evidence="1">The sequence shown here is derived from an EMBL/GenBank/DDBJ whole genome shotgun (WGS) entry which is preliminary data.</text>
</comment>